<dbReference type="CDD" id="cd18787">
    <property type="entry name" value="SF2_C_DEAD"/>
    <property type="match status" value="1"/>
</dbReference>
<dbReference type="PANTHER" id="PTHR47958">
    <property type="entry name" value="ATP-DEPENDENT RNA HELICASE DBP3"/>
    <property type="match status" value="1"/>
</dbReference>
<dbReference type="PROSITE" id="PS51192">
    <property type="entry name" value="HELICASE_ATP_BIND_1"/>
    <property type="match status" value="1"/>
</dbReference>
<protein>
    <recommendedName>
        <fullName evidence="1">RNA helicase</fullName>
        <ecNumber evidence="1">3.6.4.13</ecNumber>
    </recommendedName>
</protein>
<dbReference type="SUPFAM" id="SSF52540">
    <property type="entry name" value="P-loop containing nucleoside triphosphate hydrolases"/>
    <property type="match status" value="2"/>
</dbReference>
<keyword evidence="2 7" id="KW-0547">Nucleotide-binding</keyword>
<name>A0A9W7E8B6_9STRA</name>
<dbReference type="Proteomes" id="UP001165082">
    <property type="component" value="Unassembled WGS sequence"/>
</dbReference>
<evidence type="ECO:0000313" key="12">
    <source>
        <dbReference type="EMBL" id="GMH72109.1"/>
    </source>
</evidence>
<dbReference type="InterPro" id="IPR001650">
    <property type="entry name" value="Helicase_C-like"/>
</dbReference>
<dbReference type="Gene3D" id="3.40.50.300">
    <property type="entry name" value="P-loop containing nucleotide triphosphate hydrolases"/>
    <property type="match status" value="2"/>
</dbReference>
<dbReference type="CDD" id="cd17945">
    <property type="entry name" value="DEADc_DDX23"/>
    <property type="match status" value="1"/>
</dbReference>
<evidence type="ECO:0000256" key="3">
    <source>
        <dbReference type="ARBA" id="ARBA00022801"/>
    </source>
</evidence>
<dbReference type="InterPro" id="IPR011545">
    <property type="entry name" value="DEAD/DEAH_box_helicase_dom"/>
</dbReference>
<dbReference type="GO" id="GO:0003724">
    <property type="term" value="F:RNA helicase activity"/>
    <property type="evidence" value="ECO:0007669"/>
    <property type="project" value="UniProtKB-EC"/>
</dbReference>
<dbReference type="PROSITE" id="PS51194">
    <property type="entry name" value="HELICASE_CTER"/>
    <property type="match status" value="1"/>
</dbReference>
<dbReference type="InterPro" id="IPR000629">
    <property type="entry name" value="RNA-helicase_DEAD-box_CS"/>
</dbReference>
<feature type="region of interest" description="Disordered" evidence="8">
    <location>
        <begin position="1"/>
        <end position="34"/>
    </location>
</feature>
<dbReference type="GO" id="GO:0005524">
    <property type="term" value="F:ATP binding"/>
    <property type="evidence" value="ECO:0007669"/>
    <property type="project" value="UniProtKB-KW"/>
</dbReference>
<evidence type="ECO:0000259" key="11">
    <source>
        <dbReference type="PROSITE" id="PS51195"/>
    </source>
</evidence>
<feature type="domain" description="DEAD-box RNA helicase Q" evidence="11">
    <location>
        <begin position="126"/>
        <end position="155"/>
    </location>
</feature>
<comment type="similarity">
    <text evidence="7">Belongs to the DEAD box helicase family.</text>
</comment>
<evidence type="ECO:0000256" key="7">
    <source>
        <dbReference type="RuleBase" id="RU000492"/>
    </source>
</evidence>
<dbReference type="GO" id="GO:0016787">
    <property type="term" value="F:hydrolase activity"/>
    <property type="evidence" value="ECO:0007669"/>
    <property type="project" value="UniProtKB-KW"/>
</dbReference>
<reference evidence="12" key="1">
    <citation type="submission" date="2022-07" db="EMBL/GenBank/DDBJ databases">
        <title>Genome analysis of Parmales, a sister group of diatoms, reveals the evolutionary specialization of diatoms from phago-mixotrophs to photoautotrophs.</title>
        <authorList>
            <person name="Ban H."/>
            <person name="Sato S."/>
            <person name="Yoshikawa S."/>
            <person name="Kazumasa Y."/>
            <person name="Nakamura Y."/>
            <person name="Ichinomiya M."/>
            <person name="Saitoh K."/>
            <person name="Sato N."/>
            <person name="Blanc-Mathieu R."/>
            <person name="Endo H."/>
            <person name="Kuwata A."/>
            <person name="Ogata H."/>
        </authorList>
    </citation>
    <scope>NUCLEOTIDE SEQUENCE</scope>
</reference>
<dbReference type="SMART" id="SM00487">
    <property type="entry name" value="DEXDc"/>
    <property type="match status" value="1"/>
</dbReference>
<dbReference type="SMART" id="SM00490">
    <property type="entry name" value="HELICc"/>
    <property type="match status" value="1"/>
</dbReference>
<dbReference type="GO" id="GO:0003676">
    <property type="term" value="F:nucleic acid binding"/>
    <property type="evidence" value="ECO:0007669"/>
    <property type="project" value="InterPro"/>
</dbReference>
<evidence type="ECO:0000256" key="4">
    <source>
        <dbReference type="ARBA" id="ARBA00022806"/>
    </source>
</evidence>
<comment type="caution">
    <text evidence="12">The sequence shown here is derived from an EMBL/GenBank/DDBJ whole genome shotgun (WGS) entry which is preliminary data.</text>
</comment>
<dbReference type="InterPro" id="IPR014014">
    <property type="entry name" value="RNA_helicase_DEAD_Q_motif"/>
</dbReference>
<sequence>MQVDEIRRQYIGRTEDEMEQDNNRKKEKKMKEKRNRFKFQWEASEDTARDADPLYDISTRKALMKKSVDPLLLSTKGSSSQNRALASETVYSKPLSDMSVRDWRIIREDFDIRVRGGRAPNPLRSFQETDPILHPSLVSAITQTLGYTKPSPIQRQAIPIGLQRRDMIGIAETGSGKTAAFGIPMCHHILTLDDEVLNSCGDNGPLAVVMAPTRELALQIEEEMQKLLSMQSLIKTLAIVGGQSIEDQAFHLRNGVHIVVGTPGRMEDVLNNSFLVLNHCSYIVLDEADRMLDMGFEPQLNAVLEAMGGLMKSEDEAQAYEQELKDLRENPTKVPKHRLTAMFSATMPAEVERLARTFLRHPAVISVGDQGSRKNQRIEQRVMYISAAQKDRELANMCASLRPNDKVMVFVNEKKSAEKVSRTIERNGKKTVVLHGGKAQDLREQSLAQFKEGGKILVATDVAGRGIDVADVTHVVNYDVPTKIDNYCHRIGRTGRAGKSGIAVSFLTDSDTEIMPALLKYLKDTGSYVPEKLSRNKAVGGDTDTHFMK</sequence>
<dbReference type="InterPro" id="IPR027417">
    <property type="entry name" value="P-loop_NTPase"/>
</dbReference>
<evidence type="ECO:0000256" key="1">
    <source>
        <dbReference type="ARBA" id="ARBA00012552"/>
    </source>
</evidence>
<feature type="compositionally biased region" description="Basic residues" evidence="8">
    <location>
        <begin position="25"/>
        <end position="34"/>
    </location>
</feature>
<dbReference type="Pfam" id="PF00270">
    <property type="entry name" value="DEAD"/>
    <property type="match status" value="1"/>
</dbReference>
<feature type="domain" description="Helicase ATP-binding" evidence="9">
    <location>
        <begin position="158"/>
        <end position="365"/>
    </location>
</feature>
<evidence type="ECO:0000259" key="10">
    <source>
        <dbReference type="PROSITE" id="PS51194"/>
    </source>
</evidence>
<dbReference type="Pfam" id="PF00271">
    <property type="entry name" value="Helicase_C"/>
    <property type="match status" value="1"/>
</dbReference>
<keyword evidence="13" id="KW-1185">Reference proteome</keyword>
<keyword evidence="5 7" id="KW-0067">ATP-binding</keyword>
<dbReference type="EMBL" id="BRXZ01001477">
    <property type="protein sequence ID" value="GMH72109.1"/>
    <property type="molecule type" value="Genomic_DNA"/>
</dbReference>
<keyword evidence="4 7" id="KW-0347">Helicase</keyword>
<feature type="domain" description="Helicase C-terminal" evidence="10">
    <location>
        <begin position="393"/>
        <end position="537"/>
    </location>
</feature>
<dbReference type="OrthoDB" id="196131at2759"/>
<feature type="short sequence motif" description="Q motif" evidence="6">
    <location>
        <begin position="126"/>
        <end position="155"/>
    </location>
</feature>
<keyword evidence="3 7" id="KW-0378">Hydrolase</keyword>
<organism evidence="12 13">
    <name type="scientific">Triparma retinervis</name>
    <dbReference type="NCBI Taxonomy" id="2557542"/>
    <lineage>
        <taxon>Eukaryota</taxon>
        <taxon>Sar</taxon>
        <taxon>Stramenopiles</taxon>
        <taxon>Ochrophyta</taxon>
        <taxon>Bolidophyceae</taxon>
        <taxon>Parmales</taxon>
        <taxon>Triparmaceae</taxon>
        <taxon>Triparma</taxon>
    </lineage>
</organism>
<dbReference type="AlphaFoldDB" id="A0A9W7E8B6"/>
<evidence type="ECO:0000256" key="2">
    <source>
        <dbReference type="ARBA" id="ARBA00022741"/>
    </source>
</evidence>
<evidence type="ECO:0000256" key="5">
    <source>
        <dbReference type="ARBA" id="ARBA00022840"/>
    </source>
</evidence>
<dbReference type="PROSITE" id="PS51195">
    <property type="entry name" value="Q_MOTIF"/>
    <property type="match status" value="1"/>
</dbReference>
<evidence type="ECO:0000256" key="6">
    <source>
        <dbReference type="PROSITE-ProRule" id="PRU00552"/>
    </source>
</evidence>
<gene>
    <name evidence="12" type="ORF">TrRE_jg12779</name>
</gene>
<evidence type="ECO:0000313" key="13">
    <source>
        <dbReference type="Proteomes" id="UP001165082"/>
    </source>
</evidence>
<dbReference type="EC" id="3.6.4.13" evidence="1"/>
<dbReference type="InterPro" id="IPR014001">
    <property type="entry name" value="Helicase_ATP-bd"/>
</dbReference>
<evidence type="ECO:0000259" key="9">
    <source>
        <dbReference type="PROSITE" id="PS51192"/>
    </source>
</evidence>
<accession>A0A9W7E8B6</accession>
<proteinExistence type="inferred from homology"/>
<dbReference type="PROSITE" id="PS00039">
    <property type="entry name" value="DEAD_ATP_HELICASE"/>
    <property type="match status" value="1"/>
</dbReference>
<evidence type="ECO:0000256" key="8">
    <source>
        <dbReference type="SAM" id="MobiDB-lite"/>
    </source>
</evidence>